<evidence type="ECO:0000313" key="1">
    <source>
        <dbReference type="EMBL" id="DAF57653.1"/>
    </source>
</evidence>
<organism evidence="1">
    <name type="scientific">Podoviridae sp. ctpVv1</name>
    <dbReference type="NCBI Taxonomy" id="2827748"/>
    <lineage>
        <taxon>Viruses</taxon>
        <taxon>Duplodnaviria</taxon>
        <taxon>Heunggongvirae</taxon>
        <taxon>Uroviricota</taxon>
        <taxon>Caudoviricetes</taxon>
    </lineage>
</organism>
<accession>A0A8S5T2V5</accession>
<dbReference type="EMBL" id="BK032736">
    <property type="protein sequence ID" value="DAF57653.1"/>
    <property type="molecule type" value="Genomic_DNA"/>
</dbReference>
<reference evidence="1" key="1">
    <citation type="journal article" date="2021" name="Proc. Natl. Acad. Sci. U.S.A.">
        <title>A Catalog of Tens of Thousands of Viruses from Human Metagenomes Reveals Hidden Associations with Chronic Diseases.</title>
        <authorList>
            <person name="Tisza M.J."/>
            <person name="Buck C.B."/>
        </authorList>
    </citation>
    <scope>NUCLEOTIDE SEQUENCE</scope>
    <source>
        <strain evidence="1">CtpVv1</strain>
    </source>
</reference>
<proteinExistence type="predicted"/>
<protein>
    <submittedName>
        <fullName evidence="1">Uncharacterized protein</fullName>
    </submittedName>
</protein>
<name>A0A8S5T2V5_9CAUD</name>
<sequence length="278" mass="31885">MAEYKLSKEERRELNKALASFRTTERKARKLLGKEFTSSVLPHKIGEVLKPPKYISNGEERIGVAKFKPGSSEEVQTLIAYYQSYNVESFRKSASAAEEFNVNRGDAMLYQEIRGEFQAKINTDIASNEQYKAMEVMQAKAGLIRKSDIEIQPAHLKEKTLQSRQAINALEARDKTRFKELLATQYSYGTLGRRSQLDDRYIDNYIESAKKNNLYQGGTRVRLRAMTHDQLQAFANDEDRIKFKYGSDTEIGLPSTDEIDEYMGTLGLSWNTEFGVWE</sequence>